<evidence type="ECO:0000313" key="1">
    <source>
        <dbReference type="EMBL" id="NYJ32841.1"/>
    </source>
</evidence>
<reference evidence="1 2" key="1">
    <citation type="submission" date="2020-07" db="EMBL/GenBank/DDBJ databases">
        <title>Sequencing the genomes of 1000 actinobacteria strains.</title>
        <authorList>
            <person name="Klenk H.-P."/>
        </authorList>
    </citation>
    <scope>NUCLEOTIDE SEQUENCE [LARGE SCALE GENOMIC DNA]</scope>
    <source>
        <strain evidence="1 2">DSM 44442</strain>
    </source>
</reference>
<keyword evidence="2" id="KW-1185">Reference proteome</keyword>
<comment type="caution">
    <text evidence="1">The sequence shown here is derived from an EMBL/GenBank/DDBJ whole genome shotgun (WGS) entry which is preliminary data.</text>
</comment>
<dbReference type="Proteomes" id="UP000572051">
    <property type="component" value="Unassembled WGS sequence"/>
</dbReference>
<gene>
    <name evidence="1" type="ORF">HNR10_000722</name>
</gene>
<evidence type="ECO:0008006" key="3">
    <source>
        <dbReference type="Google" id="ProtNLM"/>
    </source>
</evidence>
<sequence>MDVLSELPLPDVAKEWEETRWDRFATDDEQQLLRGDILTHTDIHHNNVLVSPVRMWVVDWEWPTRGSEAITPSALAVQLVAAGHSPAGAEGWLASGRVWKRCGREALNAFARANARMNRRFAGLRPDEQWLEAMAVAAESWSEHLERR</sequence>
<dbReference type="RefSeq" id="WP_179820803.1">
    <property type="nucleotide sequence ID" value="NZ_JACCFS010000001.1"/>
</dbReference>
<name>A0A7Z0EJN1_9ACTN</name>
<dbReference type="InterPro" id="IPR011009">
    <property type="entry name" value="Kinase-like_dom_sf"/>
</dbReference>
<accession>A0A7Z0EJN1</accession>
<dbReference type="SUPFAM" id="SSF56112">
    <property type="entry name" value="Protein kinase-like (PK-like)"/>
    <property type="match status" value="1"/>
</dbReference>
<dbReference type="EMBL" id="JACCFS010000001">
    <property type="protein sequence ID" value="NYJ32841.1"/>
    <property type="molecule type" value="Genomic_DNA"/>
</dbReference>
<organism evidence="1 2">
    <name type="scientific">Nocardiopsis aegyptia</name>
    <dbReference type="NCBI Taxonomy" id="220378"/>
    <lineage>
        <taxon>Bacteria</taxon>
        <taxon>Bacillati</taxon>
        <taxon>Actinomycetota</taxon>
        <taxon>Actinomycetes</taxon>
        <taxon>Streptosporangiales</taxon>
        <taxon>Nocardiopsidaceae</taxon>
        <taxon>Nocardiopsis</taxon>
    </lineage>
</organism>
<protein>
    <recommendedName>
        <fullName evidence="3">Aminoglycoside phosphotransferase domain-containing protein</fullName>
    </recommendedName>
</protein>
<proteinExistence type="predicted"/>
<evidence type="ECO:0000313" key="2">
    <source>
        <dbReference type="Proteomes" id="UP000572051"/>
    </source>
</evidence>
<dbReference type="AlphaFoldDB" id="A0A7Z0EJN1"/>